<dbReference type="STRING" id="1760988.SAMN02949497_2438"/>
<dbReference type="Gene3D" id="3.20.160.10">
    <property type="entry name" value="vpa0580 domain like"/>
    <property type="match status" value="1"/>
</dbReference>
<dbReference type="Proteomes" id="UP000192923">
    <property type="component" value="Unassembled WGS sequence"/>
</dbReference>
<gene>
    <name evidence="1" type="ORF">SAMN02949497_2438</name>
</gene>
<evidence type="ECO:0000313" key="1">
    <source>
        <dbReference type="EMBL" id="SMF95093.1"/>
    </source>
</evidence>
<reference evidence="1 2" key="1">
    <citation type="submission" date="2016-12" db="EMBL/GenBank/DDBJ databases">
        <authorList>
            <person name="Song W.-J."/>
            <person name="Kurnit D.M."/>
        </authorList>
    </citation>
    <scope>NUCLEOTIDE SEQUENCE [LARGE SCALE GENOMIC DNA]</scope>
    <source>
        <strain evidence="1 2">175</strain>
    </source>
</reference>
<dbReference type="InterPro" id="IPR014984">
    <property type="entry name" value="HopJ"/>
</dbReference>
<dbReference type="EMBL" id="FXAM01000001">
    <property type="protein sequence ID" value="SMF95093.1"/>
    <property type="molecule type" value="Genomic_DNA"/>
</dbReference>
<evidence type="ECO:0000313" key="2">
    <source>
        <dbReference type="Proteomes" id="UP000192923"/>
    </source>
</evidence>
<protein>
    <submittedName>
        <fullName evidence="1">HopJ type III effector protein</fullName>
    </submittedName>
</protein>
<sequence>MPVNTATPPELAAFLAQVAAGQPVAFRETLDMIAAHYDYRPARFHNGLGAERLTNEPGINEGSCKIFAFARCHGLPEAATLALFGEYYRDEVLPNPDGEGHKNIRAFMKHGWAGVAFESEPLTPRFA</sequence>
<proteinExistence type="predicted"/>
<keyword evidence="2" id="KW-1185">Reference proteome</keyword>
<name>A0A1Y6D2K6_9GAMM</name>
<accession>A0A1Y6D2K6</accession>
<organism evidence="1 2">
    <name type="scientific">Methylomagnum ishizawai</name>
    <dbReference type="NCBI Taxonomy" id="1760988"/>
    <lineage>
        <taxon>Bacteria</taxon>
        <taxon>Pseudomonadati</taxon>
        <taxon>Pseudomonadota</taxon>
        <taxon>Gammaproteobacteria</taxon>
        <taxon>Methylococcales</taxon>
        <taxon>Methylococcaceae</taxon>
        <taxon>Methylomagnum</taxon>
    </lineage>
</organism>
<dbReference type="AlphaFoldDB" id="A0A1Y6D2K6"/>
<dbReference type="Pfam" id="PF08888">
    <property type="entry name" value="HopJ"/>
    <property type="match status" value="1"/>
</dbReference>
<dbReference type="OrthoDB" id="9790826at2"/>
<dbReference type="InterPro" id="IPR038604">
    <property type="entry name" value="HopJ_sf"/>
</dbReference>